<name>A9VFM8_BACMK</name>
<proteinExistence type="predicted"/>
<reference evidence="1 2" key="1">
    <citation type="journal article" date="2008" name="Chem. Biol. Interact.">
        <title>Extending the Bacillus cereus group genomics to putative food-borne pathogens of different toxicity.</title>
        <authorList>
            <person name="Lapidus A."/>
            <person name="Goltsman E."/>
            <person name="Auger S."/>
            <person name="Galleron N."/>
            <person name="Segurens B."/>
            <person name="Dossat C."/>
            <person name="Land M.L."/>
            <person name="Broussolle V."/>
            <person name="Brillard J."/>
            <person name="Guinebretiere M.H."/>
            <person name="Sanchis V."/>
            <person name="Nguen-The C."/>
            <person name="Lereclus D."/>
            <person name="Richardson P."/>
            <person name="Wincker P."/>
            <person name="Weissenbach J."/>
            <person name="Ehrlich S.D."/>
            <person name="Sorokin A."/>
        </authorList>
    </citation>
    <scope>NUCLEOTIDE SEQUENCE [LARGE SCALE GENOMIC DNA]</scope>
    <source>
        <strain evidence="1 2">KBAB4</strain>
    </source>
</reference>
<organism evidence="1 2">
    <name type="scientific">Bacillus mycoides (strain KBAB4)</name>
    <name type="common">Bacillus weihenstephanensis</name>
    <dbReference type="NCBI Taxonomy" id="315730"/>
    <lineage>
        <taxon>Bacteria</taxon>
        <taxon>Bacillati</taxon>
        <taxon>Bacillota</taxon>
        <taxon>Bacilli</taxon>
        <taxon>Bacillales</taxon>
        <taxon>Bacillaceae</taxon>
        <taxon>Bacillus</taxon>
        <taxon>Bacillus cereus group</taxon>
    </lineage>
</organism>
<dbReference type="EMBL" id="CP000903">
    <property type="protein sequence ID" value="ABY41924.1"/>
    <property type="molecule type" value="Genomic_DNA"/>
</dbReference>
<dbReference type="Proteomes" id="UP000002154">
    <property type="component" value="Chromosome"/>
</dbReference>
<evidence type="ECO:0000313" key="2">
    <source>
        <dbReference type="Proteomes" id="UP000002154"/>
    </source>
</evidence>
<evidence type="ECO:0000313" key="1">
    <source>
        <dbReference type="EMBL" id="ABY41924.1"/>
    </source>
</evidence>
<dbReference type="AlphaFoldDB" id="A9VFM8"/>
<sequence>MRYFPFATITRTTFNAKSKRPFAIAVTPKKIAVISSPIPLLNIKIIEEMKAKINNMNAGIYLIKGFSNDLLERRNVINNVIIKTKYTANKKVI</sequence>
<gene>
    <name evidence="1" type="ordered locus">BcerKBAB4_0662</name>
</gene>
<dbReference type="KEGG" id="bwe:BcerKBAB4_0662"/>
<dbReference type="HOGENOM" id="CLU_2393837_0_0_9"/>
<protein>
    <submittedName>
        <fullName evidence="1">Uncharacterized protein</fullName>
    </submittedName>
</protein>
<accession>A9VFM8</accession>